<sequence length="210" mass="24660">MRKRLFDEKSNLIIRSAMSNWSCHRNPFAKISRELLPQFSARQIGHYWRNVLRPALNHGPWVRNERPYIIHWILHNRSPNGRIDWKILRQVLESRFGILRSENRIKNFWYTKKRRLPDEFDQNSIDPNILAYIEGNATPVASNPENSHMNIDYILNNHDEIDPAPPAVPVAPTSVHPFHPPDDFRMKIPFILNDHDNDGMKFTGSTPDLV</sequence>
<dbReference type="Proteomes" id="UP000789570">
    <property type="component" value="Unassembled WGS sequence"/>
</dbReference>
<name>A0A9N9B312_9GLOM</name>
<evidence type="ECO:0000313" key="1">
    <source>
        <dbReference type="EMBL" id="CAG8548964.1"/>
    </source>
</evidence>
<protein>
    <submittedName>
        <fullName evidence="1">5241_t:CDS:1</fullName>
    </submittedName>
</protein>
<dbReference type="AlphaFoldDB" id="A0A9N9B312"/>
<accession>A0A9N9B312</accession>
<dbReference type="InterPro" id="IPR009057">
    <property type="entry name" value="Homeodomain-like_sf"/>
</dbReference>
<organism evidence="1 2">
    <name type="scientific">Funneliformis caledonium</name>
    <dbReference type="NCBI Taxonomy" id="1117310"/>
    <lineage>
        <taxon>Eukaryota</taxon>
        <taxon>Fungi</taxon>
        <taxon>Fungi incertae sedis</taxon>
        <taxon>Mucoromycota</taxon>
        <taxon>Glomeromycotina</taxon>
        <taxon>Glomeromycetes</taxon>
        <taxon>Glomerales</taxon>
        <taxon>Glomeraceae</taxon>
        <taxon>Funneliformis</taxon>
    </lineage>
</organism>
<gene>
    <name evidence="1" type="ORF">FCALED_LOCUS6019</name>
</gene>
<keyword evidence="2" id="KW-1185">Reference proteome</keyword>
<dbReference type="EMBL" id="CAJVPQ010001377">
    <property type="protein sequence ID" value="CAG8548964.1"/>
    <property type="molecule type" value="Genomic_DNA"/>
</dbReference>
<reference evidence="1" key="1">
    <citation type="submission" date="2021-06" db="EMBL/GenBank/DDBJ databases">
        <authorList>
            <person name="Kallberg Y."/>
            <person name="Tangrot J."/>
            <person name="Rosling A."/>
        </authorList>
    </citation>
    <scope>NUCLEOTIDE SEQUENCE</scope>
    <source>
        <strain evidence="1">UK204</strain>
    </source>
</reference>
<proteinExistence type="predicted"/>
<comment type="caution">
    <text evidence="1">The sequence shown here is derived from an EMBL/GenBank/DDBJ whole genome shotgun (WGS) entry which is preliminary data.</text>
</comment>
<dbReference type="SUPFAM" id="SSF46689">
    <property type="entry name" value="Homeodomain-like"/>
    <property type="match status" value="1"/>
</dbReference>
<dbReference type="OrthoDB" id="2351465at2759"/>
<evidence type="ECO:0000313" key="2">
    <source>
        <dbReference type="Proteomes" id="UP000789570"/>
    </source>
</evidence>